<dbReference type="AlphaFoldDB" id="A0A1J4KSH2"/>
<organism evidence="1 2">
    <name type="scientific">Tritrichomonas foetus</name>
    <dbReference type="NCBI Taxonomy" id="1144522"/>
    <lineage>
        <taxon>Eukaryota</taxon>
        <taxon>Metamonada</taxon>
        <taxon>Parabasalia</taxon>
        <taxon>Tritrichomonadida</taxon>
        <taxon>Tritrichomonadidae</taxon>
        <taxon>Tritrichomonas</taxon>
    </lineage>
</organism>
<evidence type="ECO:0000313" key="2">
    <source>
        <dbReference type="Proteomes" id="UP000179807"/>
    </source>
</evidence>
<dbReference type="RefSeq" id="XP_068366968.1">
    <property type="nucleotide sequence ID" value="XM_068498685.1"/>
</dbReference>
<reference evidence="1" key="1">
    <citation type="submission" date="2016-10" db="EMBL/GenBank/DDBJ databases">
        <authorList>
            <person name="Benchimol M."/>
            <person name="Almeida L.G."/>
            <person name="Vasconcelos A.T."/>
            <person name="Perreira-Neves A."/>
            <person name="Rosa I.A."/>
            <person name="Tasca T."/>
            <person name="Bogo M.R."/>
            <person name="de Souza W."/>
        </authorList>
    </citation>
    <scope>NUCLEOTIDE SEQUENCE [LARGE SCALE GENOMIC DNA]</scope>
    <source>
        <strain evidence="1">K</strain>
    </source>
</reference>
<protein>
    <submittedName>
        <fullName evidence="1">Uncharacterized protein</fullName>
    </submittedName>
</protein>
<evidence type="ECO:0000313" key="1">
    <source>
        <dbReference type="EMBL" id="OHT13832.1"/>
    </source>
</evidence>
<dbReference type="EMBL" id="MLAK01000469">
    <property type="protein sequence ID" value="OHT13832.1"/>
    <property type="molecule type" value="Genomic_DNA"/>
</dbReference>
<comment type="caution">
    <text evidence="1">The sequence shown here is derived from an EMBL/GenBank/DDBJ whole genome shotgun (WGS) entry which is preliminary data.</text>
</comment>
<keyword evidence="2" id="KW-1185">Reference proteome</keyword>
<gene>
    <name evidence="1" type="ORF">TRFO_15965</name>
</gene>
<accession>A0A1J4KSH2</accession>
<dbReference type="Proteomes" id="UP000179807">
    <property type="component" value="Unassembled WGS sequence"/>
</dbReference>
<proteinExistence type="predicted"/>
<dbReference type="VEuPathDB" id="TrichDB:TRFO_15965"/>
<name>A0A1J4KSH2_9EUKA</name>
<dbReference type="GeneID" id="94833389"/>
<sequence>MSDHRKIESLKSIYNLNSERGKKKKKSKKMLAHLRLHEVNITQHFKGYGLKHTLRITHLPSNIGKTIPLSGDGILETFAIWSFQIADYQNDSLSIVLGESGNGKVCELARLNIFLNWFSESKVTDCAFPMRPEIEMQVPIISLSVHISKSDEALRIFNPSKHTCCFPASEKNHPSQNRKLNKLSENEVKQKVEKEAERKVYDECENENSKCHTKINQNYEFLSYAFNDPPGELLVTPTWNSKVAFNRYSKTSYENDEDDEVEIEININDDTVVDASDAFPHFETNCSSIKNIGSMPSTFNHIINDSFTCDVHKSSKILPNVFLPSSQKSGKHANFSLGIKFNPTIANRRKSYATKSSKTLLPHLEENSVILNYHILPNKYNVDTNHDNNVNNIKANQLNFNNIDENLTVNEKIMKAKSADIPILSQQSNNNPFIDNRMLITQMQDTPIVHGQGNENEMKKYESVPILLSRCHLIKRRHSKAPLRVPFEMPKSILKNKL</sequence>